<sequence>MADDHDNRATCCSYCNTPGNLPSIRTDPEVASLPENRRKYLENDNIPINNRLVECTRCGTCRYCSVKCQIRDWEEHHGNECLYFRYTKERGIASSTTECLVLRMYSMAKADTVFLQQLLSLTSHAENILSGSSFVALRQEAFDILSHLNGFYDNSLPLDFNTLACLSFVNSTVMQNTFMESNGQMFDPTFALVNHGCDPNVGVIFEGREVTLKAIKKISSGGELLVNYCVIGLPAVLRNQDLEDRFCFRCKCKLCMEKYDRFMSINCPNCGSLVGGYNFQ</sequence>
<proteinExistence type="predicted"/>
<feature type="non-terminal residue" evidence="7">
    <location>
        <position position="280"/>
    </location>
</feature>
<evidence type="ECO:0000259" key="6">
    <source>
        <dbReference type="PROSITE" id="PS50865"/>
    </source>
</evidence>
<feature type="domain" description="MYND-type" evidence="6">
    <location>
        <begin position="12"/>
        <end position="81"/>
    </location>
</feature>
<keyword evidence="2 4" id="KW-0863">Zinc-finger</keyword>
<evidence type="ECO:0000259" key="5">
    <source>
        <dbReference type="PROSITE" id="PS50280"/>
    </source>
</evidence>
<dbReference type="GO" id="GO:0005634">
    <property type="term" value="C:nucleus"/>
    <property type="evidence" value="ECO:0007669"/>
    <property type="project" value="TreeGrafter"/>
</dbReference>
<dbReference type="InterPro" id="IPR046341">
    <property type="entry name" value="SET_dom_sf"/>
</dbReference>
<dbReference type="Pfam" id="PF00856">
    <property type="entry name" value="SET"/>
    <property type="match status" value="1"/>
</dbReference>
<accession>A0A1E3QM69</accession>
<dbReference type="OrthoDB" id="5945798at2759"/>
<organism evidence="7 8">
    <name type="scientific">Babjeviella inositovora NRRL Y-12698</name>
    <dbReference type="NCBI Taxonomy" id="984486"/>
    <lineage>
        <taxon>Eukaryota</taxon>
        <taxon>Fungi</taxon>
        <taxon>Dikarya</taxon>
        <taxon>Ascomycota</taxon>
        <taxon>Saccharomycotina</taxon>
        <taxon>Pichiomycetes</taxon>
        <taxon>Serinales incertae sedis</taxon>
        <taxon>Babjeviella</taxon>
    </lineage>
</organism>
<dbReference type="Proteomes" id="UP000094336">
    <property type="component" value="Unassembled WGS sequence"/>
</dbReference>
<dbReference type="SUPFAM" id="SSF82199">
    <property type="entry name" value="SET domain"/>
    <property type="match status" value="2"/>
</dbReference>
<feature type="domain" description="SET" evidence="5">
    <location>
        <begin position="80"/>
        <end position="229"/>
    </location>
</feature>
<dbReference type="Gene3D" id="6.10.140.2220">
    <property type="match status" value="1"/>
</dbReference>
<dbReference type="Gene3D" id="2.170.270.10">
    <property type="entry name" value="SET domain"/>
    <property type="match status" value="1"/>
</dbReference>
<name>A0A1E3QM69_9ASCO</name>
<dbReference type="PROSITE" id="PS50280">
    <property type="entry name" value="SET"/>
    <property type="match status" value="1"/>
</dbReference>
<dbReference type="InterPro" id="IPR002893">
    <property type="entry name" value="Znf_MYND"/>
</dbReference>
<dbReference type="STRING" id="984486.A0A1E3QM69"/>
<dbReference type="GO" id="GO:0008270">
    <property type="term" value="F:zinc ion binding"/>
    <property type="evidence" value="ECO:0007669"/>
    <property type="project" value="UniProtKB-KW"/>
</dbReference>
<dbReference type="Gene3D" id="1.10.220.160">
    <property type="match status" value="1"/>
</dbReference>
<dbReference type="InterPro" id="IPR001214">
    <property type="entry name" value="SET_dom"/>
</dbReference>
<keyword evidence="3" id="KW-0862">Zinc</keyword>
<dbReference type="EMBL" id="KV454434">
    <property type="protein sequence ID" value="ODQ78750.1"/>
    <property type="molecule type" value="Genomic_DNA"/>
</dbReference>
<dbReference type="AlphaFoldDB" id="A0A1E3QM69"/>
<dbReference type="PANTHER" id="PTHR12197">
    <property type="entry name" value="HISTONE-LYSINE N-METHYLTRANSFERASE SMYD"/>
    <property type="match status" value="1"/>
</dbReference>
<dbReference type="GeneID" id="30145008"/>
<keyword evidence="8" id="KW-1185">Reference proteome</keyword>
<dbReference type="Pfam" id="PF01753">
    <property type="entry name" value="zf-MYND"/>
    <property type="match status" value="1"/>
</dbReference>
<reference evidence="8" key="1">
    <citation type="submission" date="2016-05" db="EMBL/GenBank/DDBJ databases">
        <title>Comparative genomics of biotechnologically important yeasts.</title>
        <authorList>
            <consortium name="DOE Joint Genome Institute"/>
            <person name="Riley R."/>
            <person name="Haridas S."/>
            <person name="Wolfe K.H."/>
            <person name="Lopes M.R."/>
            <person name="Hittinger C.T."/>
            <person name="Goker M."/>
            <person name="Salamov A."/>
            <person name="Wisecaver J."/>
            <person name="Long T.M."/>
            <person name="Aerts A.L."/>
            <person name="Barry K."/>
            <person name="Choi C."/>
            <person name="Clum A."/>
            <person name="Coughlan A.Y."/>
            <person name="Deshpande S."/>
            <person name="Douglass A.P."/>
            <person name="Hanson S.J."/>
            <person name="Klenk H.-P."/>
            <person name="Labutti K."/>
            <person name="Lapidus A."/>
            <person name="Lindquist E."/>
            <person name="Lipzen A."/>
            <person name="Meier-Kolthoff J.P."/>
            <person name="Ohm R.A."/>
            <person name="Otillar R.P."/>
            <person name="Pangilinan J."/>
            <person name="Peng Y."/>
            <person name="Rokas A."/>
            <person name="Rosa C.A."/>
            <person name="Scheuner C."/>
            <person name="Sibirny A.A."/>
            <person name="Slot J.C."/>
            <person name="Stielow J.B."/>
            <person name="Sun H."/>
            <person name="Kurtzman C.P."/>
            <person name="Blackwell M."/>
            <person name="Grigoriev I.V."/>
            <person name="Jeffries T.W."/>
        </authorList>
    </citation>
    <scope>NUCLEOTIDE SEQUENCE [LARGE SCALE GENOMIC DNA]</scope>
    <source>
        <strain evidence="8">NRRL Y-12698</strain>
    </source>
</reference>
<evidence type="ECO:0000256" key="2">
    <source>
        <dbReference type="ARBA" id="ARBA00022771"/>
    </source>
</evidence>
<keyword evidence="1" id="KW-0479">Metal-binding</keyword>
<dbReference type="PANTHER" id="PTHR12197:SF251">
    <property type="entry name" value="EG:BACR7C10.4 PROTEIN"/>
    <property type="match status" value="1"/>
</dbReference>
<evidence type="ECO:0000256" key="4">
    <source>
        <dbReference type="PROSITE-ProRule" id="PRU00134"/>
    </source>
</evidence>
<dbReference type="RefSeq" id="XP_018984078.1">
    <property type="nucleotide sequence ID" value="XM_019127155.1"/>
</dbReference>
<evidence type="ECO:0000256" key="1">
    <source>
        <dbReference type="ARBA" id="ARBA00022723"/>
    </source>
</evidence>
<gene>
    <name evidence="7" type="ORF">BABINDRAFT_14376</name>
</gene>
<evidence type="ECO:0000313" key="8">
    <source>
        <dbReference type="Proteomes" id="UP000094336"/>
    </source>
</evidence>
<dbReference type="InterPro" id="IPR050869">
    <property type="entry name" value="H3K4_H4K5_MeTrfase"/>
</dbReference>
<protein>
    <recommendedName>
        <fullName evidence="9">SET domain-containing protein</fullName>
    </recommendedName>
</protein>
<evidence type="ECO:0008006" key="9">
    <source>
        <dbReference type="Google" id="ProtNLM"/>
    </source>
</evidence>
<dbReference type="PROSITE" id="PS50865">
    <property type="entry name" value="ZF_MYND_2"/>
    <property type="match status" value="1"/>
</dbReference>
<evidence type="ECO:0000256" key="3">
    <source>
        <dbReference type="ARBA" id="ARBA00022833"/>
    </source>
</evidence>
<evidence type="ECO:0000313" key="7">
    <source>
        <dbReference type="EMBL" id="ODQ78750.1"/>
    </source>
</evidence>